<dbReference type="RefSeq" id="WP_270454114.1">
    <property type="nucleotide sequence ID" value="NZ_JADPIE010000004.1"/>
</dbReference>
<organism evidence="3 4">
    <name type="scientific">Halonatronomonas betaini</name>
    <dbReference type="NCBI Taxonomy" id="2778430"/>
    <lineage>
        <taxon>Bacteria</taxon>
        <taxon>Bacillati</taxon>
        <taxon>Bacillota</taxon>
        <taxon>Clostridia</taxon>
        <taxon>Halanaerobiales</taxon>
        <taxon>Halarsenatibacteraceae</taxon>
        <taxon>Halonatronomonas</taxon>
    </lineage>
</organism>
<evidence type="ECO:0000256" key="1">
    <source>
        <dbReference type="ARBA" id="ARBA00005721"/>
    </source>
</evidence>
<dbReference type="PANTHER" id="PTHR34297">
    <property type="entry name" value="HYPOTHETICAL CYTOSOLIC PROTEIN-RELATED"/>
    <property type="match status" value="1"/>
</dbReference>
<dbReference type="Pfam" id="PF03780">
    <property type="entry name" value="Asp23"/>
    <property type="match status" value="1"/>
</dbReference>
<dbReference type="EMBL" id="JADPIE010000004">
    <property type="protein sequence ID" value="MBF8437156.1"/>
    <property type="molecule type" value="Genomic_DNA"/>
</dbReference>
<evidence type="ECO:0000313" key="3">
    <source>
        <dbReference type="EMBL" id="MBF8437156.1"/>
    </source>
</evidence>
<sequence>MVETNKSELGGMNIASEVLGIVAGIAATEVDGVAAMSGGLVRGIAEMLGRKNLSKGVKLEETDEGVIVELNLIVEFEVNIPKVTEEVQRNVKKSLEKMTGVDVKAVNINVLGIDIPEFVSEDESVMEEDEEDIGDINDTEEKADSEEDKD</sequence>
<comment type="similarity">
    <text evidence="1">Belongs to the asp23 family.</text>
</comment>
<gene>
    <name evidence="3" type="ORF">I0Q91_08710</name>
</gene>
<protein>
    <submittedName>
        <fullName evidence="3">Asp23/Gls24 family envelope stress response protein</fullName>
    </submittedName>
</protein>
<comment type="caution">
    <text evidence="3">The sequence shown here is derived from an EMBL/GenBank/DDBJ whole genome shotgun (WGS) entry which is preliminary data.</text>
</comment>
<evidence type="ECO:0000313" key="4">
    <source>
        <dbReference type="Proteomes" id="UP000621436"/>
    </source>
</evidence>
<evidence type="ECO:0000256" key="2">
    <source>
        <dbReference type="SAM" id="MobiDB-lite"/>
    </source>
</evidence>
<dbReference type="PANTHER" id="PTHR34297:SF1">
    <property type="entry name" value="ASP23_GLS24 FAMILY ENVELOPE STRESS RESPONSE PROTEIN"/>
    <property type="match status" value="1"/>
</dbReference>
<dbReference type="Proteomes" id="UP000621436">
    <property type="component" value="Unassembled WGS sequence"/>
</dbReference>
<reference evidence="3" key="1">
    <citation type="submission" date="2020-11" db="EMBL/GenBank/DDBJ databases">
        <title>Halonatronomonas betainensis gen. nov., sp. nov. a novel haloalkaliphilic representative of the family Halanaerobiacae capable of betaine degradation.</title>
        <authorList>
            <person name="Boltyanskaya Y."/>
            <person name="Kevbrin V."/>
            <person name="Detkova E."/>
            <person name="Grouzdev D.S."/>
            <person name="Koziaeva V."/>
            <person name="Zhilina T."/>
        </authorList>
    </citation>
    <scope>NUCLEOTIDE SEQUENCE</scope>
    <source>
        <strain evidence="3">Z-7014</strain>
    </source>
</reference>
<proteinExistence type="inferred from homology"/>
<dbReference type="InterPro" id="IPR005531">
    <property type="entry name" value="Asp23"/>
</dbReference>
<feature type="region of interest" description="Disordered" evidence="2">
    <location>
        <begin position="121"/>
        <end position="150"/>
    </location>
</feature>
<keyword evidence="4" id="KW-1185">Reference proteome</keyword>
<dbReference type="AlphaFoldDB" id="A0A931F7Y0"/>
<name>A0A931F7Y0_9FIRM</name>
<accession>A0A931F7Y0</accession>